<reference evidence="4" key="1">
    <citation type="journal article" date="2015" name="MBio">
        <title>Genome-Resolved Metagenomic Analysis Reveals Roles for Candidate Phyla and Other Microbial Community Members in Biogeochemical Transformations in Oil Reservoirs.</title>
        <authorList>
            <person name="Hu P."/>
            <person name="Tom L."/>
            <person name="Singh A."/>
            <person name="Thomas B.C."/>
            <person name="Baker B.J."/>
            <person name="Piceno Y.M."/>
            <person name="Andersen G.L."/>
            <person name="Banfield J.F."/>
        </authorList>
    </citation>
    <scope>NUCLEOTIDE SEQUENCE [LARGE SCALE GENOMIC DNA]</scope>
</reference>
<dbReference type="Proteomes" id="UP000053911">
    <property type="component" value="Unassembled WGS sequence"/>
</dbReference>
<dbReference type="Gene3D" id="3.90.25.10">
    <property type="entry name" value="UDP-galactose 4-epimerase, domain 1"/>
    <property type="match status" value="1"/>
</dbReference>
<comment type="caution">
    <text evidence="3">The sequence shown here is derived from an EMBL/GenBank/DDBJ whole genome shotgun (WGS) entry which is preliminary data.</text>
</comment>
<dbReference type="PANTHER" id="PTHR43000">
    <property type="entry name" value="DTDP-D-GLUCOSE 4,6-DEHYDRATASE-RELATED"/>
    <property type="match status" value="1"/>
</dbReference>
<comment type="similarity">
    <text evidence="1">Belongs to the NAD(P)-dependent epimerase/dehydratase family.</text>
</comment>
<dbReference type="AlphaFoldDB" id="A0A101EK63"/>
<organism evidence="3 4">
    <name type="scientific">Thermococcus sibiricus</name>
    <dbReference type="NCBI Taxonomy" id="172049"/>
    <lineage>
        <taxon>Archaea</taxon>
        <taxon>Methanobacteriati</taxon>
        <taxon>Methanobacteriota</taxon>
        <taxon>Thermococci</taxon>
        <taxon>Thermococcales</taxon>
        <taxon>Thermococcaceae</taxon>
        <taxon>Thermococcus</taxon>
    </lineage>
</organism>
<evidence type="ECO:0000259" key="2">
    <source>
        <dbReference type="Pfam" id="PF01370"/>
    </source>
</evidence>
<evidence type="ECO:0000256" key="1">
    <source>
        <dbReference type="ARBA" id="ARBA00007637"/>
    </source>
</evidence>
<evidence type="ECO:0000313" key="3">
    <source>
        <dbReference type="EMBL" id="KUK16865.1"/>
    </source>
</evidence>
<evidence type="ECO:0000313" key="4">
    <source>
        <dbReference type="Proteomes" id="UP000053911"/>
    </source>
</evidence>
<proteinExistence type="inferred from homology"/>
<accession>A0A101EK63</accession>
<protein>
    <submittedName>
        <fullName evidence="3">Nucleoside-diphosphate-sugar epimerase</fullName>
    </submittedName>
</protein>
<dbReference type="InterPro" id="IPR036291">
    <property type="entry name" value="NAD(P)-bd_dom_sf"/>
</dbReference>
<dbReference type="PATRIC" id="fig|172049.5.peg.2022"/>
<sequence length="318" mass="36336">MRPKTLVTGCAGFIGSHLSESLISHGFDVIGIDCFTDYYSPEIKKKNILKLIKDERFRFRFLESDILELKDLPEIDYVFHLAAQPGVRGSWGDNFDIYVKNNILATQKLLEILKKSKIKKFVYASSSSVYGDSKVPMRENCNPKPLSPYGATKLSAENLCYLYWKSYGIPIISLRYFTVYGPRQRPDMAFHRFIRASLTGERIVIFGDGSQTRDFTFIDDVVEATISAAECDEEGEVINIGSGRSVKLKDAVKIICDLTAYDEKNIEYRSGEKGEMKDTLADIRKAKKLLFYKPKVKLRDGIEREVEWLKKALEDRKT</sequence>
<dbReference type="PRINTS" id="PR01713">
    <property type="entry name" value="NUCEPIMERASE"/>
</dbReference>
<dbReference type="Pfam" id="PF01370">
    <property type="entry name" value="Epimerase"/>
    <property type="match status" value="1"/>
</dbReference>
<dbReference type="SUPFAM" id="SSF51735">
    <property type="entry name" value="NAD(P)-binding Rossmann-fold domains"/>
    <property type="match status" value="1"/>
</dbReference>
<dbReference type="RefSeq" id="WP_283217917.1">
    <property type="nucleotide sequence ID" value="NZ_LGFD01000054.1"/>
</dbReference>
<dbReference type="EMBL" id="LGFD01000054">
    <property type="protein sequence ID" value="KUK16865.1"/>
    <property type="molecule type" value="Genomic_DNA"/>
</dbReference>
<name>A0A101EK63_9EURY</name>
<dbReference type="InterPro" id="IPR001509">
    <property type="entry name" value="Epimerase_deHydtase"/>
</dbReference>
<gene>
    <name evidence="3" type="ORF">XD54_1848</name>
</gene>
<dbReference type="Gene3D" id="3.40.50.720">
    <property type="entry name" value="NAD(P)-binding Rossmann-like Domain"/>
    <property type="match status" value="1"/>
</dbReference>
<feature type="domain" description="NAD-dependent epimerase/dehydratase" evidence="2">
    <location>
        <begin position="6"/>
        <end position="241"/>
    </location>
</feature>